<sequence>MNTYIALLRAVNVGGTGKLPMAELRALCESAGFQAVRTYIASGNVLLRSDSSAVQVKAALEEALARYAGKPVGVLVRTGAEMAAVIAANPFPKAAPNRVVTIFLDGAPPADTLETVRHLKDERIVPGKREIYVHYGEGMADSKLVIPAAKSGTGRNMNTVVRLAAMAAE</sequence>
<dbReference type="Proteomes" id="UP001254759">
    <property type="component" value="Unassembled WGS sequence"/>
</dbReference>
<accession>A0ABU1RUP9</accession>
<dbReference type="Gene3D" id="3.30.70.1280">
    <property type="entry name" value="SP0830-like domains"/>
    <property type="match status" value="1"/>
</dbReference>
<gene>
    <name evidence="1" type="ORF">J2W94_002797</name>
</gene>
<dbReference type="Pfam" id="PF08002">
    <property type="entry name" value="DUF1697"/>
    <property type="match status" value="1"/>
</dbReference>
<proteinExistence type="predicted"/>
<keyword evidence="2" id="KW-1185">Reference proteome</keyword>
<protein>
    <submittedName>
        <fullName evidence="1">Uncharacterized protein (DUF1697 family)</fullName>
    </submittedName>
</protein>
<dbReference type="PANTHER" id="PTHR36439">
    <property type="entry name" value="BLL4334 PROTEIN"/>
    <property type="match status" value="1"/>
</dbReference>
<name>A0ABU1RUP9_9GAMM</name>
<reference evidence="1 2" key="1">
    <citation type="submission" date="2023-07" db="EMBL/GenBank/DDBJ databases">
        <title>Sorghum-associated microbial communities from plants grown in Nebraska, USA.</title>
        <authorList>
            <person name="Schachtman D."/>
        </authorList>
    </citation>
    <scope>NUCLEOTIDE SEQUENCE [LARGE SCALE GENOMIC DNA]</scope>
    <source>
        <strain evidence="1 2">BE107</strain>
    </source>
</reference>
<dbReference type="PANTHER" id="PTHR36439:SF1">
    <property type="entry name" value="DUF1697 DOMAIN-CONTAINING PROTEIN"/>
    <property type="match status" value="1"/>
</dbReference>
<dbReference type="SUPFAM" id="SSF160379">
    <property type="entry name" value="SP0830-like"/>
    <property type="match status" value="1"/>
</dbReference>
<dbReference type="EMBL" id="JAVDTT010000003">
    <property type="protein sequence ID" value="MDR6842503.1"/>
    <property type="molecule type" value="Genomic_DNA"/>
</dbReference>
<dbReference type="RefSeq" id="WP_310094586.1">
    <property type="nucleotide sequence ID" value="NZ_JAVDTT010000003.1"/>
</dbReference>
<organism evidence="1 2">
    <name type="scientific">Pseudoxanthomonas sacheonensis</name>
    <dbReference type="NCBI Taxonomy" id="443615"/>
    <lineage>
        <taxon>Bacteria</taxon>
        <taxon>Pseudomonadati</taxon>
        <taxon>Pseudomonadota</taxon>
        <taxon>Gammaproteobacteria</taxon>
        <taxon>Lysobacterales</taxon>
        <taxon>Lysobacteraceae</taxon>
        <taxon>Pseudoxanthomonas</taxon>
    </lineage>
</organism>
<comment type="caution">
    <text evidence="1">The sequence shown here is derived from an EMBL/GenBank/DDBJ whole genome shotgun (WGS) entry which is preliminary data.</text>
</comment>
<dbReference type="PIRSF" id="PIRSF008502">
    <property type="entry name" value="UCP008502"/>
    <property type="match status" value="1"/>
</dbReference>
<dbReference type="InterPro" id="IPR012545">
    <property type="entry name" value="DUF1697"/>
</dbReference>
<evidence type="ECO:0000313" key="2">
    <source>
        <dbReference type="Proteomes" id="UP001254759"/>
    </source>
</evidence>
<evidence type="ECO:0000313" key="1">
    <source>
        <dbReference type="EMBL" id="MDR6842503.1"/>
    </source>
</evidence>